<reference evidence="1 2" key="1">
    <citation type="submission" date="2023-09" db="EMBL/GenBank/DDBJ databases">
        <title>Multi-omics analysis of a traditional fermented food reveals byproduct-associated fungal strains for waste-to-food upcycling.</title>
        <authorList>
            <consortium name="Lawrence Berkeley National Laboratory"/>
            <person name="Rekdal V.M."/>
            <person name="Villalobos-Escobedo J.M."/>
            <person name="Rodriguez-Valeron N."/>
            <person name="Garcia M.O."/>
            <person name="Vasquez D.P."/>
            <person name="Damayanti I."/>
            <person name="Sorensen P.M."/>
            <person name="Baidoo E.E."/>
            <person name="De Carvalho A.C."/>
            <person name="Riley R."/>
            <person name="Lipzen A."/>
            <person name="He G."/>
            <person name="Yan M."/>
            <person name="Haridas S."/>
            <person name="Daum C."/>
            <person name="Yoshinaga Y."/>
            <person name="Ng V."/>
            <person name="Grigoriev I.V."/>
            <person name="Munk R."/>
            <person name="Nuraida L."/>
            <person name="Wijaya C.H."/>
            <person name="Morales P.-C."/>
            <person name="Keasling J.D."/>
        </authorList>
    </citation>
    <scope>NUCLEOTIDE SEQUENCE [LARGE SCALE GENOMIC DNA]</scope>
    <source>
        <strain evidence="1 2">FGSC 2613</strain>
    </source>
</reference>
<protein>
    <submittedName>
        <fullName evidence="1">Uncharacterized protein</fullName>
    </submittedName>
</protein>
<evidence type="ECO:0000313" key="1">
    <source>
        <dbReference type="EMBL" id="KAL0475367.1"/>
    </source>
</evidence>
<dbReference type="EMBL" id="JAVLET010000001">
    <property type="protein sequence ID" value="KAL0475367.1"/>
    <property type="molecule type" value="Genomic_DNA"/>
</dbReference>
<proteinExistence type="predicted"/>
<gene>
    <name evidence="1" type="ORF">QR685DRAFT_434158</name>
</gene>
<accession>A0ABR3DRV5</accession>
<feature type="non-terminal residue" evidence="1">
    <location>
        <position position="1"/>
    </location>
</feature>
<sequence length="78" mass="8500">KLHIRQFHDLAAKLRLGYCLLVSHGYKPPAIVHLDNNCGGKWEEGCRKASSSVEGISCISGLLNLGRTKASQPASQLR</sequence>
<organism evidence="1 2">
    <name type="scientific">Neurospora intermedia</name>
    <dbReference type="NCBI Taxonomy" id="5142"/>
    <lineage>
        <taxon>Eukaryota</taxon>
        <taxon>Fungi</taxon>
        <taxon>Dikarya</taxon>
        <taxon>Ascomycota</taxon>
        <taxon>Pezizomycotina</taxon>
        <taxon>Sordariomycetes</taxon>
        <taxon>Sordariomycetidae</taxon>
        <taxon>Sordariales</taxon>
        <taxon>Sordariaceae</taxon>
        <taxon>Neurospora</taxon>
    </lineage>
</organism>
<evidence type="ECO:0000313" key="2">
    <source>
        <dbReference type="Proteomes" id="UP001451303"/>
    </source>
</evidence>
<name>A0ABR3DRV5_NEUIN</name>
<comment type="caution">
    <text evidence="1">The sequence shown here is derived from an EMBL/GenBank/DDBJ whole genome shotgun (WGS) entry which is preliminary data.</text>
</comment>
<dbReference type="Proteomes" id="UP001451303">
    <property type="component" value="Unassembled WGS sequence"/>
</dbReference>
<keyword evidence="2" id="KW-1185">Reference proteome</keyword>